<keyword evidence="3" id="KW-0238">DNA-binding</keyword>
<dbReference type="AlphaFoldDB" id="A0A6G6WA49"/>
<evidence type="ECO:0000313" key="8">
    <source>
        <dbReference type="EMBL" id="QIG42079.1"/>
    </source>
</evidence>
<accession>A0A6G6WA49</accession>
<dbReference type="InterPro" id="IPR014284">
    <property type="entry name" value="RNA_pol_sigma-70_dom"/>
</dbReference>
<dbReference type="RefSeq" id="WP_165229035.1">
    <property type="nucleotide sequence ID" value="NZ_CP049257.1"/>
</dbReference>
<evidence type="ECO:0000259" key="5">
    <source>
        <dbReference type="Pfam" id="PF04539"/>
    </source>
</evidence>
<dbReference type="InterPro" id="IPR007627">
    <property type="entry name" value="RNA_pol_sigma70_r2"/>
</dbReference>
<dbReference type="NCBIfam" id="TIGR02937">
    <property type="entry name" value="sigma70-ECF"/>
    <property type="match status" value="1"/>
</dbReference>
<dbReference type="KEGG" id="nano:G5V58_04215"/>
<dbReference type="InterPro" id="IPR007630">
    <property type="entry name" value="RNA_pol_sigma70_r4"/>
</dbReference>
<dbReference type="Pfam" id="PF04539">
    <property type="entry name" value="Sigma70_r3"/>
    <property type="match status" value="1"/>
</dbReference>
<dbReference type="Pfam" id="PF04545">
    <property type="entry name" value="Sigma70_r4"/>
    <property type="match status" value="1"/>
</dbReference>
<evidence type="ECO:0000259" key="6">
    <source>
        <dbReference type="Pfam" id="PF04542"/>
    </source>
</evidence>
<keyword evidence="4" id="KW-0804">Transcription</keyword>
<evidence type="ECO:0000313" key="9">
    <source>
        <dbReference type="Proteomes" id="UP000502996"/>
    </source>
</evidence>
<dbReference type="Gene3D" id="1.20.120.1810">
    <property type="match status" value="1"/>
</dbReference>
<reference evidence="8 9" key="1">
    <citation type="submission" date="2020-02" db="EMBL/GenBank/DDBJ databases">
        <title>Full genome sequence of Nocardioides sp. R-3366.</title>
        <authorList>
            <person name="Im W.-T."/>
        </authorList>
    </citation>
    <scope>NUCLEOTIDE SEQUENCE [LARGE SCALE GENOMIC DNA]</scope>
    <source>
        <strain evidence="8 9">R-3366</strain>
    </source>
</reference>
<evidence type="ECO:0000259" key="7">
    <source>
        <dbReference type="Pfam" id="PF04545"/>
    </source>
</evidence>
<dbReference type="InterPro" id="IPR013325">
    <property type="entry name" value="RNA_pol_sigma_r2"/>
</dbReference>
<sequence>MSTTQAITHVTTHATNRATSQATSRAERSRLTHELLTQAHATTTDPVRRTELLDEVVVLNRGVAEAVANRYRGRGVAVEDLHQAAYEGLVKAVRKFDPTVRPDLLTYAVPTIRGEVQRWFRDQSWMVRPPRRLQEMQWRVSRGTETLQQQLGREPSEDELCAHLECTRAELDETTQSFGCFAPPSLDRPIGGLDGPTLGDALPHEADEHSAAEARATLGPVVRTLPERDRRIIYMRFFQDRSQQDIGTELGVTQMQVSRLLERILRDLRTQIA</sequence>
<keyword evidence="9" id="KW-1185">Reference proteome</keyword>
<dbReference type="InterPro" id="IPR013324">
    <property type="entry name" value="RNA_pol_sigma_r3/r4-like"/>
</dbReference>
<dbReference type="SUPFAM" id="SSF88659">
    <property type="entry name" value="Sigma3 and sigma4 domains of RNA polymerase sigma factors"/>
    <property type="match status" value="2"/>
</dbReference>
<dbReference type="Gene3D" id="1.20.140.160">
    <property type="match status" value="1"/>
</dbReference>
<dbReference type="Pfam" id="PF04542">
    <property type="entry name" value="Sigma70_r2"/>
    <property type="match status" value="1"/>
</dbReference>
<gene>
    <name evidence="8" type="ORF">G5V58_04215</name>
</gene>
<dbReference type="GO" id="GO:0003677">
    <property type="term" value="F:DNA binding"/>
    <property type="evidence" value="ECO:0007669"/>
    <property type="project" value="UniProtKB-KW"/>
</dbReference>
<feature type="domain" description="RNA polymerase sigma-70 region 3" evidence="5">
    <location>
        <begin position="139"/>
        <end position="205"/>
    </location>
</feature>
<dbReference type="InterPro" id="IPR007624">
    <property type="entry name" value="RNA_pol_sigma70_r3"/>
</dbReference>
<dbReference type="GO" id="GO:0016987">
    <property type="term" value="F:sigma factor activity"/>
    <property type="evidence" value="ECO:0007669"/>
    <property type="project" value="UniProtKB-KW"/>
</dbReference>
<dbReference type="CDD" id="cd06171">
    <property type="entry name" value="Sigma70_r4"/>
    <property type="match status" value="1"/>
</dbReference>
<feature type="domain" description="RNA polymerase sigma-70 region 2" evidence="6">
    <location>
        <begin position="64"/>
        <end position="125"/>
    </location>
</feature>
<dbReference type="InterPro" id="IPR000943">
    <property type="entry name" value="RNA_pol_sigma70"/>
</dbReference>
<evidence type="ECO:0000256" key="3">
    <source>
        <dbReference type="ARBA" id="ARBA00023125"/>
    </source>
</evidence>
<name>A0A6G6WA49_9ACTN</name>
<dbReference type="PANTHER" id="PTHR30385:SF4">
    <property type="entry name" value="RNA POLYMERASE SIGMA-E FACTOR"/>
    <property type="match status" value="1"/>
</dbReference>
<organism evidence="8 9">
    <name type="scientific">Nocardioides anomalus</name>
    <dbReference type="NCBI Taxonomy" id="2712223"/>
    <lineage>
        <taxon>Bacteria</taxon>
        <taxon>Bacillati</taxon>
        <taxon>Actinomycetota</taxon>
        <taxon>Actinomycetes</taxon>
        <taxon>Propionibacteriales</taxon>
        <taxon>Nocardioidaceae</taxon>
        <taxon>Nocardioides</taxon>
    </lineage>
</organism>
<dbReference type="PRINTS" id="PR00046">
    <property type="entry name" value="SIGMA70FCT"/>
</dbReference>
<dbReference type="GO" id="GO:0006352">
    <property type="term" value="P:DNA-templated transcription initiation"/>
    <property type="evidence" value="ECO:0007669"/>
    <property type="project" value="InterPro"/>
</dbReference>
<keyword evidence="2" id="KW-0731">Sigma factor</keyword>
<dbReference type="EMBL" id="CP049257">
    <property type="protein sequence ID" value="QIG42079.1"/>
    <property type="molecule type" value="Genomic_DNA"/>
</dbReference>
<evidence type="ECO:0000256" key="1">
    <source>
        <dbReference type="ARBA" id="ARBA00023015"/>
    </source>
</evidence>
<dbReference type="PANTHER" id="PTHR30385">
    <property type="entry name" value="SIGMA FACTOR F FLAGELLAR"/>
    <property type="match status" value="1"/>
</dbReference>
<feature type="domain" description="RNA polymerase sigma-70 region 4" evidence="7">
    <location>
        <begin position="223"/>
        <end position="269"/>
    </location>
</feature>
<dbReference type="SUPFAM" id="SSF88946">
    <property type="entry name" value="Sigma2 domain of RNA polymerase sigma factors"/>
    <property type="match status" value="1"/>
</dbReference>
<proteinExistence type="predicted"/>
<evidence type="ECO:0000256" key="4">
    <source>
        <dbReference type="ARBA" id="ARBA00023163"/>
    </source>
</evidence>
<keyword evidence="1" id="KW-0805">Transcription regulation</keyword>
<dbReference type="Proteomes" id="UP000502996">
    <property type="component" value="Chromosome"/>
</dbReference>
<evidence type="ECO:0000256" key="2">
    <source>
        <dbReference type="ARBA" id="ARBA00023082"/>
    </source>
</evidence>
<protein>
    <submittedName>
        <fullName evidence="8">Sigma-70 family RNA polymerase sigma factor</fullName>
    </submittedName>
</protein>